<dbReference type="InterPro" id="IPR036291">
    <property type="entry name" value="NAD(P)-bd_dom_sf"/>
</dbReference>
<dbReference type="Proteomes" id="UP000806378">
    <property type="component" value="Unassembled WGS sequence"/>
</dbReference>
<dbReference type="PRINTS" id="PR00081">
    <property type="entry name" value="GDHRDH"/>
</dbReference>
<sequence length="294" mass="31713">MISKAAPRALVVRYVRLCTYHVFLFTVNNSSSFQFLGKWIFAPAYLLTQLQYGLCCLPPSLTFLHSLAEGATVWFCSRTEGDVRARHIEWSKAYPSAKNYGMTTDVSSPESVSEFVSNAVAASGQIDIIIPNVSALLMDDTVEAWTTLFNTDMLSTITLVNAALPHLEKSHGNIVAIGSVSGRMIDMSAPGPYGAFKAALNHYMAQLARTLAPKGIRANTVSPGTTYVEDGFWGNVEKGKPEMFKQVVAANPMGRMGTPEEIANAVVFLASERASFISGTNLIVDGALGAGVQF</sequence>
<dbReference type="AlphaFoldDB" id="A0A8T0CEH1"/>
<dbReference type="OrthoDB" id="1662599at2759"/>
<accession>A0A8T0CEH1</accession>
<protein>
    <submittedName>
        <fullName evidence="2">Uncharacterized protein</fullName>
    </submittedName>
</protein>
<organism evidence="2 3">
    <name type="scientific">Corymbia citriodora subsp. variegata</name>
    <dbReference type="NCBI Taxonomy" id="360336"/>
    <lineage>
        <taxon>Eukaryota</taxon>
        <taxon>Viridiplantae</taxon>
        <taxon>Streptophyta</taxon>
        <taxon>Embryophyta</taxon>
        <taxon>Tracheophyta</taxon>
        <taxon>Spermatophyta</taxon>
        <taxon>Magnoliopsida</taxon>
        <taxon>eudicotyledons</taxon>
        <taxon>Gunneridae</taxon>
        <taxon>Pentapetalae</taxon>
        <taxon>rosids</taxon>
        <taxon>malvids</taxon>
        <taxon>Myrtales</taxon>
        <taxon>Myrtaceae</taxon>
        <taxon>Myrtoideae</taxon>
        <taxon>Eucalypteae</taxon>
        <taxon>Corymbia</taxon>
    </lineage>
</organism>
<gene>
    <name evidence="2" type="ORF">BT93_L0684</name>
</gene>
<evidence type="ECO:0000256" key="1">
    <source>
        <dbReference type="ARBA" id="ARBA00006484"/>
    </source>
</evidence>
<dbReference type="SUPFAM" id="SSF51735">
    <property type="entry name" value="NAD(P)-binding Rossmann-fold domains"/>
    <property type="match status" value="1"/>
</dbReference>
<evidence type="ECO:0000313" key="2">
    <source>
        <dbReference type="EMBL" id="KAF7845778.1"/>
    </source>
</evidence>
<keyword evidence="3" id="KW-1185">Reference proteome</keyword>
<dbReference type="Pfam" id="PF13561">
    <property type="entry name" value="adh_short_C2"/>
    <property type="match status" value="1"/>
</dbReference>
<evidence type="ECO:0000313" key="3">
    <source>
        <dbReference type="Proteomes" id="UP000806378"/>
    </source>
</evidence>
<name>A0A8T0CEH1_CORYI</name>
<reference evidence="2" key="1">
    <citation type="submission" date="2020-05" db="EMBL/GenBank/DDBJ databases">
        <title>WGS assembly of Corymbia citriodora subspecies variegata.</title>
        <authorList>
            <person name="Barry K."/>
            <person name="Hundley H."/>
            <person name="Shu S."/>
            <person name="Jenkins J."/>
            <person name="Grimwood J."/>
            <person name="Baten A."/>
        </authorList>
    </citation>
    <scope>NUCLEOTIDE SEQUENCE</scope>
    <source>
        <strain evidence="2">CV2-018</strain>
    </source>
</reference>
<dbReference type="Gene3D" id="3.40.50.720">
    <property type="entry name" value="NAD(P)-binding Rossmann-like Domain"/>
    <property type="match status" value="1"/>
</dbReference>
<dbReference type="GO" id="GO:0016616">
    <property type="term" value="F:oxidoreductase activity, acting on the CH-OH group of donors, NAD or NADP as acceptor"/>
    <property type="evidence" value="ECO:0007669"/>
    <property type="project" value="TreeGrafter"/>
</dbReference>
<dbReference type="Gramene" id="rna-gnl|WGS:JABURB|Cocit.L0684.1">
    <property type="protein sequence ID" value="cds-KAF7845778.1"/>
    <property type="gene ID" value="gene-BT93_L0684"/>
</dbReference>
<proteinExistence type="inferred from homology"/>
<comment type="caution">
    <text evidence="2">The sequence shown here is derived from an EMBL/GenBank/DDBJ whole genome shotgun (WGS) entry which is preliminary data.</text>
</comment>
<dbReference type="EMBL" id="MU100532">
    <property type="protein sequence ID" value="KAF7845778.1"/>
    <property type="molecule type" value="Genomic_DNA"/>
</dbReference>
<dbReference type="InterPro" id="IPR002347">
    <property type="entry name" value="SDR_fam"/>
</dbReference>
<dbReference type="PANTHER" id="PTHR42760">
    <property type="entry name" value="SHORT-CHAIN DEHYDROGENASES/REDUCTASES FAMILY MEMBER"/>
    <property type="match status" value="1"/>
</dbReference>
<dbReference type="CDD" id="cd05233">
    <property type="entry name" value="SDR_c"/>
    <property type="match status" value="1"/>
</dbReference>
<comment type="similarity">
    <text evidence="1">Belongs to the short-chain dehydrogenases/reductases (SDR) family.</text>
</comment>